<accession>A0A2H4VFA7</accession>
<reference evidence="4 5" key="1">
    <citation type="submission" date="2016-10" db="EMBL/GenBank/DDBJ databases">
        <title>Comparative genomics between deep and shallow subseafloor isolates.</title>
        <authorList>
            <person name="Ishii S."/>
            <person name="Miller J.R."/>
            <person name="Sutton G."/>
            <person name="Suzuki S."/>
            <person name="Methe B."/>
            <person name="Inagaki F."/>
            <person name="Imachi H."/>
        </authorList>
    </citation>
    <scope>NUCLEOTIDE SEQUENCE [LARGE SCALE GENOMIC DNA]</scope>
    <source>
        <strain evidence="3 4">A8p</strain>
        <strain evidence="2 5">MO-MB1</strain>
    </source>
</reference>
<feature type="transmembrane region" description="Helical" evidence="1">
    <location>
        <begin position="12"/>
        <end position="33"/>
    </location>
</feature>
<dbReference type="AlphaFoldDB" id="A0A2H4VFA7"/>
<evidence type="ECO:0000256" key="1">
    <source>
        <dbReference type="SAM" id="Phobius"/>
    </source>
</evidence>
<name>A0A2H4VFA7_9EURY</name>
<keyword evidence="4" id="KW-1185">Reference proteome</keyword>
<proteinExistence type="predicted"/>
<keyword evidence="1" id="KW-0472">Membrane</keyword>
<sequence>MKDEAAQTAAEYVLLFGGIIVIVLVAIISYQNYVKGLGGNLTNGSEIQSVENNLQDINQKLNQT</sequence>
<evidence type="ECO:0000313" key="5">
    <source>
        <dbReference type="Proteomes" id="UP000232806"/>
    </source>
</evidence>
<dbReference type="Proteomes" id="UP000232806">
    <property type="component" value="Chromosome"/>
</dbReference>
<evidence type="ECO:0000313" key="4">
    <source>
        <dbReference type="Proteomes" id="UP000232631"/>
    </source>
</evidence>
<evidence type="ECO:0000313" key="2">
    <source>
        <dbReference type="EMBL" id="AUB56771.1"/>
    </source>
</evidence>
<protein>
    <submittedName>
        <fullName evidence="2">Class III signal peptide-containing protein</fullName>
    </submittedName>
</protein>
<organism evidence="2 5">
    <name type="scientific">Methanobacterium subterraneum</name>
    <dbReference type="NCBI Taxonomy" id="59277"/>
    <lineage>
        <taxon>Archaea</taxon>
        <taxon>Methanobacteriati</taxon>
        <taxon>Methanobacteriota</taxon>
        <taxon>Methanomada group</taxon>
        <taxon>Methanobacteria</taxon>
        <taxon>Methanobacteriales</taxon>
        <taxon>Methanobacteriaceae</taxon>
        <taxon>Methanobacterium</taxon>
    </lineage>
</organism>
<dbReference type="EMBL" id="CP017768">
    <property type="protein sequence ID" value="AUB61475.1"/>
    <property type="molecule type" value="Genomic_DNA"/>
</dbReference>
<evidence type="ECO:0000313" key="3">
    <source>
        <dbReference type="EMBL" id="AUB61475.1"/>
    </source>
</evidence>
<gene>
    <name evidence="2" type="ORF">BK007_06605</name>
    <name evidence="3" type="ORF">BK009_06895</name>
</gene>
<dbReference type="Proteomes" id="UP000232631">
    <property type="component" value="Chromosome"/>
</dbReference>
<keyword evidence="1" id="KW-0812">Transmembrane</keyword>
<dbReference type="EMBL" id="CP017766">
    <property type="protein sequence ID" value="AUB56771.1"/>
    <property type="molecule type" value="Genomic_DNA"/>
</dbReference>
<dbReference type="KEGG" id="msub:BK009_06895"/>
<accession>A0A2H4VTP1</accession>
<keyword evidence="1" id="KW-1133">Transmembrane helix</keyword>